<proteinExistence type="predicted"/>
<organism evidence="3 4">
    <name type="scientific">Sporothrix epigloea</name>
    <dbReference type="NCBI Taxonomy" id="1892477"/>
    <lineage>
        <taxon>Eukaryota</taxon>
        <taxon>Fungi</taxon>
        <taxon>Dikarya</taxon>
        <taxon>Ascomycota</taxon>
        <taxon>Pezizomycotina</taxon>
        <taxon>Sordariomycetes</taxon>
        <taxon>Sordariomycetidae</taxon>
        <taxon>Ophiostomatales</taxon>
        <taxon>Ophiostomataceae</taxon>
        <taxon>Sporothrix</taxon>
    </lineage>
</organism>
<dbReference type="Pfam" id="PF16543">
    <property type="entry name" value="DFRP_C"/>
    <property type="match status" value="1"/>
</dbReference>
<feature type="region of interest" description="Disordered" evidence="1">
    <location>
        <begin position="186"/>
        <end position="260"/>
    </location>
</feature>
<evidence type="ECO:0000313" key="3">
    <source>
        <dbReference type="EMBL" id="CAK7265654.1"/>
    </source>
</evidence>
<dbReference type="EMBL" id="CAWUON010000013">
    <property type="protein sequence ID" value="CAK7265654.1"/>
    <property type="molecule type" value="Genomic_DNA"/>
</dbReference>
<feature type="compositionally biased region" description="Acidic residues" evidence="1">
    <location>
        <begin position="233"/>
        <end position="243"/>
    </location>
</feature>
<dbReference type="PANTHER" id="PTHR12292">
    <property type="entry name" value="RWD DOMAIN-CONTAINING PROTEIN"/>
    <property type="match status" value="1"/>
</dbReference>
<dbReference type="InterPro" id="IPR032378">
    <property type="entry name" value="ZC3H15/TMA46_C"/>
</dbReference>
<dbReference type="PROSITE" id="PS50908">
    <property type="entry name" value="RWD"/>
    <property type="match status" value="1"/>
</dbReference>
<dbReference type="Proteomes" id="UP001642502">
    <property type="component" value="Unassembled WGS sequence"/>
</dbReference>
<evidence type="ECO:0000256" key="1">
    <source>
        <dbReference type="SAM" id="MobiDB-lite"/>
    </source>
</evidence>
<dbReference type="InterPro" id="IPR040213">
    <property type="entry name" value="GIR2-like"/>
</dbReference>
<dbReference type="SMART" id="SM00591">
    <property type="entry name" value="RWD"/>
    <property type="match status" value="1"/>
</dbReference>
<gene>
    <name evidence="3" type="ORF">SEPCBS119000_001623</name>
</gene>
<feature type="domain" description="RWD" evidence="2">
    <location>
        <begin position="8"/>
        <end position="133"/>
    </location>
</feature>
<protein>
    <recommendedName>
        <fullName evidence="2">RWD domain-containing protein</fullName>
    </recommendedName>
</protein>
<dbReference type="InterPro" id="IPR016135">
    <property type="entry name" value="UBQ-conjugating_enzyme/RWD"/>
</dbReference>
<name>A0ABP0DBQ6_9PEZI</name>
<dbReference type="InterPro" id="IPR006575">
    <property type="entry name" value="RWD_dom"/>
</dbReference>
<sequence>MGREDQIEETEVLESIFADEFTKIADNEFRIAIKLDLPHDVIAATRPADADADDEAELPVMILHVKYPDDYPDKEPHLELLPPPQQHEQHPLFSVADDKEELLAGLTETVEENMGMAMIFTIVSALKDAAEQLIITRHETAVKEQEEIALAAEREENKKFHGTAVTPESFTAWQTAFLKEMAELRKRDEEQQAAELAKKSRGGAGGAGGMANKDGSKLTGRQLWEQGLVGKTDDDDDDAEEEAGNSAAPAGDLQKLKIAA</sequence>
<evidence type="ECO:0000313" key="4">
    <source>
        <dbReference type="Proteomes" id="UP001642502"/>
    </source>
</evidence>
<dbReference type="SUPFAM" id="SSF54495">
    <property type="entry name" value="UBC-like"/>
    <property type="match status" value="1"/>
</dbReference>
<comment type="caution">
    <text evidence="3">The sequence shown here is derived from an EMBL/GenBank/DDBJ whole genome shotgun (WGS) entry which is preliminary data.</text>
</comment>
<dbReference type="Pfam" id="PF05773">
    <property type="entry name" value="RWD"/>
    <property type="match status" value="1"/>
</dbReference>
<evidence type="ECO:0000259" key="2">
    <source>
        <dbReference type="PROSITE" id="PS50908"/>
    </source>
</evidence>
<reference evidence="3 4" key="1">
    <citation type="submission" date="2024-01" db="EMBL/GenBank/DDBJ databases">
        <authorList>
            <person name="Allen C."/>
            <person name="Tagirdzhanova G."/>
        </authorList>
    </citation>
    <scope>NUCLEOTIDE SEQUENCE [LARGE SCALE GENOMIC DNA]</scope>
    <source>
        <strain evidence="3 4">CBS 119000</strain>
    </source>
</reference>
<accession>A0ABP0DBQ6</accession>
<dbReference type="Gene3D" id="3.10.110.10">
    <property type="entry name" value="Ubiquitin Conjugating Enzyme"/>
    <property type="match status" value="1"/>
</dbReference>
<keyword evidence="4" id="KW-1185">Reference proteome</keyword>